<sequence>MKHLKIITTLLFLFITSTSFAHYLWVETNEAGKKGEEHVIKVHFGEYTYGVIEDPNGENFAGVKNFKLWIIAPSGKKEAIETAINGNAFEGSFIPTEDGTYTVVLNNNEIDVIDYTQYDFGIFKTHYHSTAKVVVGKNVTNSAADNEAGLVVVNASKNKAVKGSDASLKVLYKGQPIADQEVTIFVADLWSKKLTTDKDGIVTFNLPWNTKYTVETTKKEEVPGSYKGEEYEFIWHCATYCIAL</sequence>
<proteinExistence type="predicted"/>
<protein>
    <submittedName>
        <fullName evidence="2">DUF4198 domain-containing protein</fullName>
    </submittedName>
</protein>
<gene>
    <name evidence="2" type="ORF">JKA74_03305</name>
</gene>
<evidence type="ECO:0000313" key="2">
    <source>
        <dbReference type="EMBL" id="MBK6264053.1"/>
    </source>
</evidence>
<dbReference type="RefSeq" id="WP_201429731.1">
    <property type="nucleotide sequence ID" value="NZ_JAEQBW010000001.1"/>
</dbReference>
<dbReference type="Proteomes" id="UP000611723">
    <property type="component" value="Unassembled WGS sequence"/>
</dbReference>
<evidence type="ECO:0000313" key="3">
    <source>
        <dbReference type="Proteomes" id="UP000611723"/>
    </source>
</evidence>
<dbReference type="Pfam" id="PF10670">
    <property type="entry name" value="DUF4198"/>
    <property type="match status" value="1"/>
</dbReference>
<keyword evidence="1" id="KW-0732">Signal</keyword>
<dbReference type="EMBL" id="JAEQBW010000001">
    <property type="protein sequence ID" value="MBK6264053.1"/>
    <property type="molecule type" value="Genomic_DNA"/>
</dbReference>
<feature type="chain" id="PRO_5037473241" evidence="1">
    <location>
        <begin position="22"/>
        <end position="244"/>
    </location>
</feature>
<reference evidence="2" key="1">
    <citation type="submission" date="2021-01" db="EMBL/GenBank/DDBJ databases">
        <title>Marivirga aurantiaca sp. nov., isolated from intertidal surface sediments.</title>
        <authorList>
            <person name="Zhang M."/>
        </authorList>
    </citation>
    <scope>NUCLEOTIDE SEQUENCE</scope>
    <source>
        <strain evidence="2">S37H4</strain>
    </source>
</reference>
<keyword evidence="3" id="KW-1185">Reference proteome</keyword>
<accession>A0A934WVY2</accession>
<feature type="signal peptide" evidence="1">
    <location>
        <begin position="1"/>
        <end position="21"/>
    </location>
</feature>
<dbReference type="AlphaFoldDB" id="A0A934WVY2"/>
<comment type="caution">
    <text evidence="2">The sequence shown here is derived from an EMBL/GenBank/DDBJ whole genome shotgun (WGS) entry which is preliminary data.</text>
</comment>
<name>A0A934WVY2_9BACT</name>
<evidence type="ECO:0000256" key="1">
    <source>
        <dbReference type="SAM" id="SignalP"/>
    </source>
</evidence>
<dbReference type="InterPro" id="IPR019613">
    <property type="entry name" value="DUF4198"/>
</dbReference>
<organism evidence="2 3">
    <name type="scientific">Marivirga aurantiaca</name>
    <dbReference type="NCBI Taxonomy" id="2802615"/>
    <lineage>
        <taxon>Bacteria</taxon>
        <taxon>Pseudomonadati</taxon>
        <taxon>Bacteroidota</taxon>
        <taxon>Cytophagia</taxon>
        <taxon>Cytophagales</taxon>
        <taxon>Marivirgaceae</taxon>
        <taxon>Marivirga</taxon>
    </lineage>
</organism>